<dbReference type="RefSeq" id="WP_090601392.1">
    <property type="nucleotide sequence ID" value="NZ_CTEE01000001.1"/>
</dbReference>
<dbReference type="OrthoDB" id="9946240at2"/>
<dbReference type="STRING" id="141349.BN1232_02233"/>
<sequence>MTTTIEVHGAPIHVVDRGNGGAVIIQGTSAVRLSAAEVGALVTALRPSITNTNEPRILRLTALAEIPH</sequence>
<evidence type="ECO:0008006" key="3">
    <source>
        <dbReference type="Google" id="ProtNLM"/>
    </source>
</evidence>
<evidence type="ECO:0000313" key="2">
    <source>
        <dbReference type="Proteomes" id="UP000199251"/>
    </source>
</evidence>
<dbReference type="AlphaFoldDB" id="A0A0E4GXX6"/>
<reference evidence="1 2" key="1">
    <citation type="submission" date="2015-03" db="EMBL/GenBank/DDBJ databases">
        <authorList>
            <person name="Urmite Genomes"/>
        </authorList>
    </citation>
    <scope>NUCLEOTIDE SEQUENCE [LARGE SCALE GENOMIC DNA]</scope>
    <source>
        <strain evidence="1 2">CSUR P1491</strain>
    </source>
</reference>
<dbReference type="Proteomes" id="UP000199251">
    <property type="component" value="Unassembled WGS sequence"/>
</dbReference>
<evidence type="ECO:0000313" key="1">
    <source>
        <dbReference type="EMBL" id="CQD11859.1"/>
    </source>
</evidence>
<protein>
    <recommendedName>
        <fullName evidence="3">Dihydrodiol dehydrogenase</fullName>
    </recommendedName>
</protein>
<proteinExistence type="predicted"/>
<dbReference type="EMBL" id="CTEE01000001">
    <property type="protein sequence ID" value="CQD11859.1"/>
    <property type="molecule type" value="Genomic_DNA"/>
</dbReference>
<accession>A0A0E4GXX6</accession>
<name>A0A0E4GXX6_MYCLN</name>
<gene>
    <name evidence="1" type="ORF">BN1232_02233</name>
</gene>
<organism evidence="1 2">
    <name type="scientific">Mycobacterium lentiflavum</name>
    <dbReference type="NCBI Taxonomy" id="141349"/>
    <lineage>
        <taxon>Bacteria</taxon>
        <taxon>Bacillati</taxon>
        <taxon>Actinomycetota</taxon>
        <taxon>Actinomycetes</taxon>
        <taxon>Mycobacteriales</taxon>
        <taxon>Mycobacteriaceae</taxon>
        <taxon>Mycobacterium</taxon>
        <taxon>Mycobacterium simiae complex</taxon>
    </lineage>
</organism>